<sequence length="137" mass="15466">MKLGKISVIGVGLVLLVVALFIYTQDSRKEEKAYNPPQMSQKQYDVLLKEVDDIQKLLAKKGGFYEQVAEEMKKEGYNYSIAGIIYSKDDIRLNIIVPNNNVVTAQEQEQVNKIFKDAIIKNNLDPLAFKIEVTQGG</sequence>
<evidence type="ECO:0000256" key="1">
    <source>
        <dbReference type="SAM" id="Phobius"/>
    </source>
</evidence>
<keyword evidence="1" id="KW-0812">Transmembrane</keyword>
<feature type="transmembrane region" description="Helical" evidence="1">
    <location>
        <begin position="6"/>
        <end position="23"/>
    </location>
</feature>
<comment type="caution">
    <text evidence="2">The sequence shown here is derived from an EMBL/GenBank/DDBJ whole genome shotgun (WGS) entry which is preliminary data.</text>
</comment>
<evidence type="ECO:0000313" key="2">
    <source>
        <dbReference type="EMBL" id="MFC6039981.1"/>
    </source>
</evidence>
<keyword evidence="1" id="KW-1133">Transmembrane helix</keyword>
<protein>
    <submittedName>
        <fullName evidence="2">Uncharacterized protein</fullName>
    </submittedName>
</protein>
<name>A0ABW1L9Q7_9BACL</name>
<dbReference type="RefSeq" id="WP_377734199.1">
    <property type="nucleotide sequence ID" value="NZ_JBHSRI010000018.1"/>
</dbReference>
<keyword evidence="3" id="KW-1185">Reference proteome</keyword>
<dbReference type="Proteomes" id="UP001596170">
    <property type="component" value="Unassembled WGS sequence"/>
</dbReference>
<dbReference type="EMBL" id="JBHSRI010000018">
    <property type="protein sequence ID" value="MFC6039981.1"/>
    <property type="molecule type" value="Genomic_DNA"/>
</dbReference>
<proteinExistence type="predicted"/>
<accession>A0ABW1L9Q7</accession>
<reference evidence="3" key="1">
    <citation type="journal article" date="2019" name="Int. J. Syst. Evol. Microbiol.">
        <title>The Global Catalogue of Microorganisms (GCM) 10K type strain sequencing project: providing services to taxonomists for standard genome sequencing and annotation.</title>
        <authorList>
            <consortium name="The Broad Institute Genomics Platform"/>
            <consortium name="The Broad Institute Genome Sequencing Center for Infectious Disease"/>
            <person name="Wu L."/>
            <person name="Ma J."/>
        </authorList>
    </citation>
    <scope>NUCLEOTIDE SEQUENCE [LARGE SCALE GENOMIC DNA]</scope>
    <source>
        <strain evidence="3">CCUG 54527</strain>
    </source>
</reference>
<gene>
    <name evidence="2" type="ORF">ACFPYN_11165</name>
</gene>
<organism evidence="2 3">
    <name type="scientific">Paenisporosarcina macmurdoensis</name>
    <dbReference type="NCBI Taxonomy" id="212659"/>
    <lineage>
        <taxon>Bacteria</taxon>
        <taxon>Bacillati</taxon>
        <taxon>Bacillota</taxon>
        <taxon>Bacilli</taxon>
        <taxon>Bacillales</taxon>
        <taxon>Caryophanaceae</taxon>
        <taxon>Paenisporosarcina</taxon>
    </lineage>
</organism>
<evidence type="ECO:0000313" key="3">
    <source>
        <dbReference type="Proteomes" id="UP001596170"/>
    </source>
</evidence>
<keyword evidence="1" id="KW-0472">Membrane</keyword>